<dbReference type="Pfam" id="PF03264">
    <property type="entry name" value="Cytochrom_NNT"/>
    <property type="match status" value="1"/>
</dbReference>
<dbReference type="InterPro" id="IPR036280">
    <property type="entry name" value="Multihaem_cyt_sf"/>
</dbReference>
<proteinExistence type="inferred from homology"/>
<dbReference type="PANTHER" id="PTHR30333">
    <property type="entry name" value="CYTOCHROME C-TYPE PROTEIN"/>
    <property type="match status" value="1"/>
</dbReference>
<evidence type="ECO:0000256" key="11">
    <source>
        <dbReference type="ARBA" id="ARBA00023136"/>
    </source>
</evidence>
<keyword evidence="11 12" id="KW-0472">Membrane</keyword>
<evidence type="ECO:0000259" key="13">
    <source>
        <dbReference type="Pfam" id="PF03264"/>
    </source>
</evidence>
<comment type="similarity">
    <text evidence="2">Belongs to the NapC/NirT/NrfH family.</text>
</comment>
<protein>
    <submittedName>
        <fullName evidence="14">Cytochrome c-type protein NrfH</fullName>
    </submittedName>
</protein>
<keyword evidence="9 12" id="KW-1133">Transmembrane helix</keyword>
<evidence type="ECO:0000256" key="12">
    <source>
        <dbReference type="SAM" id="Phobius"/>
    </source>
</evidence>
<feature type="transmembrane region" description="Helical" evidence="12">
    <location>
        <begin position="59"/>
        <end position="83"/>
    </location>
</feature>
<dbReference type="GO" id="GO:0005886">
    <property type="term" value="C:plasma membrane"/>
    <property type="evidence" value="ECO:0007669"/>
    <property type="project" value="UniProtKB-SubCell"/>
</dbReference>
<feature type="domain" description="NapC/NirT cytochrome c N-terminal" evidence="13">
    <location>
        <begin position="60"/>
        <end position="213"/>
    </location>
</feature>
<dbReference type="InterPro" id="IPR051174">
    <property type="entry name" value="Cytochrome_c-type_ET"/>
</dbReference>
<dbReference type="NCBIfam" id="TIGR03153">
    <property type="entry name" value="cytochr_NrfH"/>
    <property type="match status" value="1"/>
</dbReference>
<comment type="subcellular location">
    <subcellularLocation>
        <location evidence="1">Cell membrane</location>
    </subcellularLocation>
</comment>
<dbReference type="InterPro" id="IPR017571">
    <property type="entry name" value="NrfH"/>
</dbReference>
<dbReference type="AlphaFoldDB" id="A0A518IIZ9"/>
<evidence type="ECO:0000313" key="14">
    <source>
        <dbReference type="EMBL" id="QDV53076.1"/>
    </source>
</evidence>
<keyword evidence="6 12" id="KW-0812">Transmembrane</keyword>
<sequence length="214" mass="23956">MKIRRKFLKASHYIECRISACIFENISHTTKLLFSSRKFKARAHLKQDMKQITGLKQKTVLYLLIAVLIGGIVGIGTFTFGYAKGASYLKADSQSCANCHVMQGHFDAWVKSSHGKFASCNDCHAPHDSAVSAYYCKARNGFFHSLAFTTGDFEENLRITDYNRSVTEQACRKCHTDLVHQIDILAIGELNKNASERVESNACIRCHSTVGHDT</sequence>
<dbReference type="InterPro" id="IPR005126">
    <property type="entry name" value="NapC/NirT_cyt_c_N"/>
</dbReference>
<dbReference type="InterPro" id="IPR038266">
    <property type="entry name" value="NapC/NirT_cytc_sf"/>
</dbReference>
<dbReference type="GO" id="GO:0009061">
    <property type="term" value="P:anaerobic respiration"/>
    <property type="evidence" value="ECO:0007669"/>
    <property type="project" value="TreeGrafter"/>
</dbReference>
<evidence type="ECO:0000256" key="10">
    <source>
        <dbReference type="ARBA" id="ARBA00023004"/>
    </source>
</evidence>
<dbReference type="Proteomes" id="UP000318313">
    <property type="component" value="Chromosome"/>
</dbReference>
<dbReference type="GO" id="GO:0022900">
    <property type="term" value="P:electron transport chain"/>
    <property type="evidence" value="ECO:0007669"/>
    <property type="project" value="InterPro"/>
</dbReference>
<evidence type="ECO:0000256" key="3">
    <source>
        <dbReference type="ARBA" id="ARBA00022448"/>
    </source>
</evidence>
<keyword evidence="8" id="KW-0249">Electron transport</keyword>
<evidence type="ECO:0000313" key="15">
    <source>
        <dbReference type="Proteomes" id="UP000318313"/>
    </source>
</evidence>
<evidence type="ECO:0000256" key="6">
    <source>
        <dbReference type="ARBA" id="ARBA00022692"/>
    </source>
</evidence>
<keyword evidence="5" id="KW-0349">Heme</keyword>
<dbReference type="Gene3D" id="1.10.3820.10">
    <property type="entry name" value="Di-heme elbow motif domain"/>
    <property type="match status" value="1"/>
</dbReference>
<keyword evidence="4" id="KW-1003">Cell membrane</keyword>
<evidence type="ECO:0000256" key="4">
    <source>
        <dbReference type="ARBA" id="ARBA00022475"/>
    </source>
</evidence>
<dbReference type="SUPFAM" id="SSF48695">
    <property type="entry name" value="Multiheme cytochromes"/>
    <property type="match status" value="1"/>
</dbReference>
<accession>A0A518IIZ9</accession>
<dbReference type="KEGG" id="gfm:Enr17x_51470"/>
<dbReference type="GO" id="GO:0009055">
    <property type="term" value="F:electron transfer activity"/>
    <property type="evidence" value="ECO:0007669"/>
    <property type="project" value="TreeGrafter"/>
</dbReference>
<reference evidence="14 15" key="1">
    <citation type="submission" date="2019-03" db="EMBL/GenBank/DDBJ databases">
        <title>Deep-cultivation of Planctomycetes and their phenomic and genomic characterization uncovers novel biology.</title>
        <authorList>
            <person name="Wiegand S."/>
            <person name="Jogler M."/>
            <person name="Boedeker C."/>
            <person name="Pinto D."/>
            <person name="Vollmers J."/>
            <person name="Rivas-Marin E."/>
            <person name="Kohn T."/>
            <person name="Peeters S.H."/>
            <person name="Heuer A."/>
            <person name="Rast P."/>
            <person name="Oberbeckmann S."/>
            <person name="Bunk B."/>
            <person name="Jeske O."/>
            <person name="Meyerdierks A."/>
            <person name="Storesund J.E."/>
            <person name="Kallscheuer N."/>
            <person name="Luecker S."/>
            <person name="Lage O.M."/>
            <person name="Pohl T."/>
            <person name="Merkel B.J."/>
            <person name="Hornburger P."/>
            <person name="Mueller R.-W."/>
            <person name="Bruemmer F."/>
            <person name="Labrenz M."/>
            <person name="Spormann A.M."/>
            <person name="Op den Camp H."/>
            <person name="Overmann J."/>
            <person name="Amann R."/>
            <person name="Jetten M.S.M."/>
            <person name="Mascher T."/>
            <person name="Medema M.H."/>
            <person name="Devos D.P."/>
            <person name="Kaster A.-K."/>
            <person name="Ovreas L."/>
            <person name="Rohde M."/>
            <person name="Galperin M.Y."/>
            <person name="Jogler C."/>
        </authorList>
    </citation>
    <scope>NUCLEOTIDE SEQUENCE [LARGE SCALE GENOMIC DNA]</scope>
    <source>
        <strain evidence="14 15">Enr17</strain>
    </source>
</reference>
<gene>
    <name evidence="14" type="primary">nrfH</name>
    <name evidence="14" type="ORF">Enr17x_51470</name>
</gene>
<keyword evidence="10" id="KW-0408">Iron</keyword>
<evidence type="ECO:0000256" key="5">
    <source>
        <dbReference type="ARBA" id="ARBA00022617"/>
    </source>
</evidence>
<evidence type="ECO:0000256" key="2">
    <source>
        <dbReference type="ARBA" id="ARBA00007395"/>
    </source>
</evidence>
<evidence type="ECO:0000256" key="8">
    <source>
        <dbReference type="ARBA" id="ARBA00022982"/>
    </source>
</evidence>
<dbReference type="PANTHER" id="PTHR30333:SF1">
    <property type="entry name" value="CYTOCHROME C-TYPE PROTEIN NAPC"/>
    <property type="match status" value="1"/>
</dbReference>
<evidence type="ECO:0000256" key="7">
    <source>
        <dbReference type="ARBA" id="ARBA00022723"/>
    </source>
</evidence>
<keyword evidence="15" id="KW-1185">Reference proteome</keyword>
<dbReference type="EMBL" id="CP037452">
    <property type="protein sequence ID" value="QDV53076.1"/>
    <property type="molecule type" value="Genomic_DNA"/>
</dbReference>
<keyword evidence="7" id="KW-0479">Metal-binding</keyword>
<keyword evidence="3" id="KW-0813">Transport</keyword>
<name>A0A518IIZ9_9PLAN</name>
<evidence type="ECO:0000256" key="1">
    <source>
        <dbReference type="ARBA" id="ARBA00004236"/>
    </source>
</evidence>
<dbReference type="GO" id="GO:0046872">
    <property type="term" value="F:metal ion binding"/>
    <property type="evidence" value="ECO:0007669"/>
    <property type="project" value="UniProtKB-KW"/>
</dbReference>
<evidence type="ECO:0000256" key="9">
    <source>
        <dbReference type="ARBA" id="ARBA00022989"/>
    </source>
</evidence>
<organism evidence="14 15">
    <name type="scientific">Gimesia fumaroli</name>
    <dbReference type="NCBI Taxonomy" id="2527976"/>
    <lineage>
        <taxon>Bacteria</taxon>
        <taxon>Pseudomonadati</taxon>
        <taxon>Planctomycetota</taxon>
        <taxon>Planctomycetia</taxon>
        <taxon>Planctomycetales</taxon>
        <taxon>Planctomycetaceae</taxon>
        <taxon>Gimesia</taxon>
    </lineage>
</organism>